<gene>
    <name evidence="1" type="ORF">TNCT_606481</name>
</gene>
<dbReference type="EMBL" id="BMAO01009356">
    <property type="protein sequence ID" value="GFR30333.1"/>
    <property type="molecule type" value="Genomic_DNA"/>
</dbReference>
<comment type="caution">
    <text evidence="1">The sequence shown here is derived from an EMBL/GenBank/DDBJ whole genome shotgun (WGS) entry which is preliminary data.</text>
</comment>
<dbReference type="AlphaFoldDB" id="A0A8X6HVC1"/>
<evidence type="ECO:0000313" key="1">
    <source>
        <dbReference type="EMBL" id="GFR30333.1"/>
    </source>
</evidence>
<sequence length="109" mass="12684">MRDRERALVAGTIAHPFSIHNTRVCAKGEMIWRRTVLEDNWLGEYPDSTSQRSVAFARLQKMRRSCYSENLIHSNEVSFLSIVSLLNKRIAFWCCFVMRKESESCILAL</sequence>
<proteinExistence type="predicted"/>
<accession>A0A8X6HVC1</accession>
<protein>
    <submittedName>
        <fullName evidence="1">Uncharacterized protein</fullName>
    </submittedName>
</protein>
<organism evidence="1 2">
    <name type="scientific">Trichonephila clavata</name>
    <name type="common">Joro spider</name>
    <name type="synonym">Nephila clavata</name>
    <dbReference type="NCBI Taxonomy" id="2740835"/>
    <lineage>
        <taxon>Eukaryota</taxon>
        <taxon>Metazoa</taxon>
        <taxon>Ecdysozoa</taxon>
        <taxon>Arthropoda</taxon>
        <taxon>Chelicerata</taxon>
        <taxon>Arachnida</taxon>
        <taxon>Araneae</taxon>
        <taxon>Araneomorphae</taxon>
        <taxon>Entelegynae</taxon>
        <taxon>Araneoidea</taxon>
        <taxon>Nephilidae</taxon>
        <taxon>Trichonephila</taxon>
    </lineage>
</organism>
<dbReference type="Proteomes" id="UP000887116">
    <property type="component" value="Unassembled WGS sequence"/>
</dbReference>
<keyword evidence="2" id="KW-1185">Reference proteome</keyword>
<evidence type="ECO:0000313" key="2">
    <source>
        <dbReference type="Proteomes" id="UP000887116"/>
    </source>
</evidence>
<name>A0A8X6HVC1_TRICU</name>
<reference evidence="1" key="1">
    <citation type="submission" date="2020-07" db="EMBL/GenBank/DDBJ databases">
        <title>Multicomponent nature underlies the extraordinary mechanical properties of spider dragline silk.</title>
        <authorList>
            <person name="Kono N."/>
            <person name="Nakamura H."/>
            <person name="Mori M."/>
            <person name="Yoshida Y."/>
            <person name="Ohtoshi R."/>
            <person name="Malay A.D."/>
            <person name="Moran D.A.P."/>
            <person name="Tomita M."/>
            <person name="Numata K."/>
            <person name="Arakawa K."/>
        </authorList>
    </citation>
    <scope>NUCLEOTIDE SEQUENCE</scope>
</reference>